<evidence type="ECO:0000313" key="3">
    <source>
        <dbReference type="EMBL" id="CBH74855.1"/>
    </source>
</evidence>
<dbReference type="PANTHER" id="PTHR48084">
    <property type="entry name" value="2-OXOGLUTARATE OXIDOREDUCTASE SUBUNIT KORB-RELATED"/>
    <property type="match status" value="1"/>
</dbReference>
<proteinExistence type="predicted"/>
<dbReference type="InterPro" id="IPR051457">
    <property type="entry name" value="2-oxoacid:Fd_oxidoreductase"/>
</dbReference>
<dbReference type="CDD" id="cd03375">
    <property type="entry name" value="TPP_OGFOR"/>
    <property type="match status" value="1"/>
</dbReference>
<accession>E6PEH0</accession>
<comment type="caution">
    <text evidence="3">The sequence shown here is derived from an EMBL/GenBank/DDBJ whole genome shotgun (WGS) entry which is preliminary data.</text>
</comment>
<dbReference type="Pfam" id="PF02775">
    <property type="entry name" value="TPP_enzyme_C"/>
    <property type="match status" value="1"/>
</dbReference>
<dbReference type="GO" id="GO:0030976">
    <property type="term" value="F:thiamine pyrophosphate binding"/>
    <property type="evidence" value="ECO:0007669"/>
    <property type="project" value="InterPro"/>
</dbReference>
<dbReference type="GO" id="GO:0045333">
    <property type="term" value="P:cellular respiration"/>
    <property type="evidence" value="ECO:0007669"/>
    <property type="project" value="UniProtKB-ARBA"/>
</dbReference>
<dbReference type="Gene3D" id="3.40.50.970">
    <property type="match status" value="1"/>
</dbReference>
<dbReference type="AlphaFoldDB" id="E6PEH0"/>
<dbReference type="InterPro" id="IPR029061">
    <property type="entry name" value="THDP-binding"/>
</dbReference>
<dbReference type="EMBL" id="CABL01000005">
    <property type="protein sequence ID" value="CBH74855.1"/>
    <property type="molecule type" value="Genomic_DNA"/>
</dbReference>
<dbReference type="InterPro" id="IPR011766">
    <property type="entry name" value="TPP_enzyme_TPP-bd"/>
</dbReference>
<keyword evidence="1" id="KW-0560">Oxidoreductase</keyword>
<sequence length="342" mass="36675">MTAAAQTLNIIGLAREVYKGSPTTLCAGCGHNSITNHLIKALYEYGVPPHRLAKMSGIGCSSKTPAYFVDQAHGFNGLHGRMPSAATGAKLANRELMVVGISGDGDTASIGLGQYCHTIRRNVDMTYIVENNGVYGLTKGQFSATADVGSTLKHGGINTFSTIDVCGLAIELGATFVARSFSGDGKQLVPLLEAAFAHRGTAILDVVSPCVTFNDHEGSTKSYAYVKEHDVLVNAPDFIRAGEEIVVDYEPGTVQEVELDDGSHLLLRKLEREYDATDRLGALRTIHESRTRGELVTGLLFVSGDEPDLCERERMPARPLRDYAEGDLRLDRATFAKVAGGA</sequence>
<feature type="domain" description="Thiamine pyrophosphate enzyme TPP-binding" evidence="2">
    <location>
        <begin position="58"/>
        <end position="206"/>
    </location>
</feature>
<protein>
    <submittedName>
        <fullName evidence="3">Thiamine pyrophosphate enzyme</fullName>
    </submittedName>
</protein>
<gene>
    <name evidence="3" type="ORF">CARN1_0030</name>
</gene>
<dbReference type="PANTHER" id="PTHR48084:SF5">
    <property type="entry name" value="BLR6744 PROTEIN"/>
    <property type="match status" value="1"/>
</dbReference>
<evidence type="ECO:0000256" key="1">
    <source>
        <dbReference type="ARBA" id="ARBA00023002"/>
    </source>
</evidence>
<organism evidence="3">
    <name type="scientific">mine drainage metagenome</name>
    <dbReference type="NCBI Taxonomy" id="410659"/>
    <lineage>
        <taxon>unclassified sequences</taxon>
        <taxon>metagenomes</taxon>
        <taxon>ecological metagenomes</taxon>
    </lineage>
</organism>
<dbReference type="SUPFAM" id="SSF52518">
    <property type="entry name" value="Thiamin diphosphate-binding fold (THDP-binding)"/>
    <property type="match status" value="1"/>
</dbReference>
<dbReference type="GO" id="GO:0016625">
    <property type="term" value="F:oxidoreductase activity, acting on the aldehyde or oxo group of donors, iron-sulfur protein as acceptor"/>
    <property type="evidence" value="ECO:0007669"/>
    <property type="project" value="UniProtKB-ARBA"/>
</dbReference>
<name>E6PEH0_9ZZZZ</name>
<evidence type="ECO:0000259" key="2">
    <source>
        <dbReference type="Pfam" id="PF02775"/>
    </source>
</evidence>
<reference evidence="3" key="1">
    <citation type="submission" date="2009-10" db="EMBL/GenBank/DDBJ databases">
        <title>Diversity of trophic interactions inside an arsenic-rich microbial ecosystem.</title>
        <authorList>
            <person name="Bertin P.N."/>
            <person name="Heinrich-Salmeron A."/>
            <person name="Pelletier E."/>
            <person name="Goulhen-Chollet F."/>
            <person name="Arsene-Ploetze F."/>
            <person name="Gallien S."/>
            <person name="Calteau A."/>
            <person name="Vallenet D."/>
            <person name="Casiot C."/>
            <person name="Chane-Woon-Ming B."/>
            <person name="Giloteaux L."/>
            <person name="Barakat M."/>
            <person name="Bonnefoy V."/>
            <person name="Bruneel O."/>
            <person name="Chandler M."/>
            <person name="Cleiss J."/>
            <person name="Duran R."/>
            <person name="Elbaz-Poulichet F."/>
            <person name="Fonknechten N."/>
            <person name="Lauga B."/>
            <person name="Mornico D."/>
            <person name="Ortet P."/>
            <person name="Schaeffer C."/>
            <person name="Siguier P."/>
            <person name="Alexander Thil Smith A."/>
            <person name="Van Dorsselaer A."/>
            <person name="Weissenbach J."/>
            <person name="Medigue C."/>
            <person name="Le Paslier D."/>
        </authorList>
    </citation>
    <scope>NUCLEOTIDE SEQUENCE</scope>
</reference>